<name>A0ABX7EY39_9HYPH</name>
<accession>A0ABX7EY39</accession>
<dbReference type="PANTHER" id="PTHR37909:SF1">
    <property type="entry name" value="S-ADENOSYL-L-METHIONINE-DEPENDENT METHYLTRANSFERASES SUPERFAMILY PROTEIN"/>
    <property type="match status" value="1"/>
</dbReference>
<dbReference type="Proteomes" id="UP000596351">
    <property type="component" value="Chromosome"/>
</dbReference>
<dbReference type="Pfam" id="PF13578">
    <property type="entry name" value="Methyltransf_24"/>
    <property type="match status" value="1"/>
</dbReference>
<dbReference type="PANTHER" id="PTHR37909">
    <property type="entry name" value="S-ADENOSYL-L-METHIONINE-DEPENDENT METHYLTRANSFERASES SUPERFAMILY PROTEIN"/>
    <property type="match status" value="1"/>
</dbReference>
<protein>
    <recommendedName>
        <fullName evidence="3">Class I SAM-dependent methyltransferase</fullName>
    </recommendedName>
</protein>
<evidence type="ECO:0008006" key="3">
    <source>
        <dbReference type="Google" id="ProtNLM"/>
    </source>
</evidence>
<dbReference type="EMBL" id="CP032405">
    <property type="protein sequence ID" value="QRF52336.1"/>
    <property type="molecule type" value="Genomic_DNA"/>
</dbReference>
<sequence>MSNYSDHIDETVLKTWFSAKTIADPQLTRFINTNHLPRIKPSFKDVCNRLFGCDNPYHAYKPELLPAPMPYKAHIGEKTLGAIEAQLGRKPTFGIEVGSFIGSSASIIGAWMREHGGALMCVDTWCGDINMWLLGNFAGTMRKMDGDPVIFKYFMNAMFNSGLTETVIPFRVSSIVAARALKVLNYEIDFVYLDSAHECGETFMELSLYYDLLPPGGIIIGDDYMMFPAVKHDVDLFCKVNDIQLFFTGERDTWLIQKPVAADNVLHLPVANEVA</sequence>
<evidence type="ECO:0000313" key="1">
    <source>
        <dbReference type="EMBL" id="QRF52336.1"/>
    </source>
</evidence>
<proteinExistence type="predicted"/>
<dbReference type="RefSeq" id="WP_203013916.1">
    <property type="nucleotide sequence ID" value="NZ_CP032405.1"/>
</dbReference>
<organism evidence="1 2">
    <name type="scientific">Rhizobium rosettiformans</name>
    <dbReference type="NCBI Taxonomy" id="1368430"/>
    <lineage>
        <taxon>Bacteria</taxon>
        <taxon>Pseudomonadati</taxon>
        <taxon>Pseudomonadota</taxon>
        <taxon>Alphaproteobacteria</taxon>
        <taxon>Hyphomicrobiales</taxon>
        <taxon>Rhizobiaceae</taxon>
        <taxon>Rhizobium/Agrobacterium group</taxon>
        <taxon>Rhizobium</taxon>
    </lineage>
</organism>
<keyword evidence="2" id="KW-1185">Reference proteome</keyword>
<gene>
    <name evidence="1" type="ORF">D4A92_13290</name>
</gene>
<dbReference type="InterPro" id="IPR029063">
    <property type="entry name" value="SAM-dependent_MTases_sf"/>
</dbReference>
<evidence type="ECO:0000313" key="2">
    <source>
        <dbReference type="Proteomes" id="UP000596351"/>
    </source>
</evidence>
<dbReference type="SUPFAM" id="SSF53335">
    <property type="entry name" value="S-adenosyl-L-methionine-dependent methyltransferases"/>
    <property type="match status" value="1"/>
</dbReference>
<reference evidence="1 2" key="1">
    <citation type="submission" date="2018-09" db="EMBL/GenBank/DDBJ databases">
        <title>Rhizobium sp. MAE2-X.</title>
        <authorList>
            <person name="Lee Y."/>
            <person name="Jeon C.O."/>
        </authorList>
    </citation>
    <scope>NUCLEOTIDE SEQUENCE [LARGE SCALE GENOMIC DNA]</scope>
    <source>
        <strain evidence="1 2">MAE2-X</strain>
    </source>
</reference>
<dbReference type="Gene3D" id="3.40.50.150">
    <property type="entry name" value="Vaccinia Virus protein VP39"/>
    <property type="match status" value="1"/>
</dbReference>